<reference evidence="3 4" key="2">
    <citation type="submission" date="2020-03" db="EMBL/GenBank/DDBJ databases">
        <authorList>
            <person name="Ichikawa N."/>
            <person name="Kimura A."/>
            <person name="Kitahashi Y."/>
            <person name="Uohara A."/>
        </authorList>
    </citation>
    <scope>NUCLEOTIDE SEQUENCE [LARGE SCALE GENOMIC DNA]</scope>
    <source>
        <strain evidence="3 4">NBRC 105367</strain>
    </source>
</reference>
<gene>
    <name evidence="3" type="ORF">Psuf_064940</name>
</gene>
<evidence type="ECO:0000259" key="2">
    <source>
        <dbReference type="PROSITE" id="PS51462"/>
    </source>
</evidence>
<feature type="domain" description="Nudix hydrolase" evidence="2">
    <location>
        <begin position="41"/>
        <end position="175"/>
    </location>
</feature>
<dbReference type="GO" id="GO:0006753">
    <property type="term" value="P:nucleoside phosphate metabolic process"/>
    <property type="evidence" value="ECO:0007669"/>
    <property type="project" value="TreeGrafter"/>
</dbReference>
<dbReference type="RefSeq" id="WP_232075253.1">
    <property type="nucleotide sequence ID" value="NZ_AP022871.1"/>
</dbReference>
<dbReference type="GO" id="GO:0016787">
    <property type="term" value="F:hydrolase activity"/>
    <property type="evidence" value="ECO:0007669"/>
    <property type="project" value="UniProtKB-KW"/>
</dbReference>
<dbReference type="GO" id="GO:0019693">
    <property type="term" value="P:ribose phosphate metabolic process"/>
    <property type="evidence" value="ECO:0007669"/>
    <property type="project" value="TreeGrafter"/>
</dbReference>
<dbReference type="PANTHER" id="PTHR11839">
    <property type="entry name" value="UDP/ADP-SUGAR PYROPHOSPHATASE"/>
    <property type="match status" value="1"/>
</dbReference>
<evidence type="ECO:0000256" key="1">
    <source>
        <dbReference type="ARBA" id="ARBA00022801"/>
    </source>
</evidence>
<dbReference type="AlphaFoldDB" id="A0A6F8YTM3"/>
<keyword evidence="4" id="KW-1185">Reference proteome</keyword>
<dbReference type="EMBL" id="AP022871">
    <property type="protein sequence ID" value="BCB89181.1"/>
    <property type="molecule type" value="Genomic_DNA"/>
</dbReference>
<dbReference type="InterPro" id="IPR000086">
    <property type="entry name" value="NUDIX_hydrolase_dom"/>
</dbReference>
<reference evidence="3 4" key="1">
    <citation type="submission" date="2020-03" db="EMBL/GenBank/DDBJ databases">
        <title>Whole genome shotgun sequence of Phytohabitans suffuscus NBRC 105367.</title>
        <authorList>
            <person name="Komaki H."/>
            <person name="Tamura T."/>
        </authorList>
    </citation>
    <scope>NUCLEOTIDE SEQUENCE [LARGE SCALE GENOMIC DNA]</scope>
    <source>
        <strain evidence="3 4">NBRC 105367</strain>
    </source>
</reference>
<dbReference type="PROSITE" id="PS51462">
    <property type="entry name" value="NUDIX"/>
    <property type="match status" value="1"/>
</dbReference>
<accession>A0A6F8YTM3</accession>
<dbReference type="Pfam" id="PF00293">
    <property type="entry name" value="NUDIX"/>
    <property type="match status" value="1"/>
</dbReference>
<dbReference type="GO" id="GO:0005829">
    <property type="term" value="C:cytosol"/>
    <property type="evidence" value="ECO:0007669"/>
    <property type="project" value="TreeGrafter"/>
</dbReference>
<organism evidence="3 4">
    <name type="scientific">Phytohabitans suffuscus</name>
    <dbReference type="NCBI Taxonomy" id="624315"/>
    <lineage>
        <taxon>Bacteria</taxon>
        <taxon>Bacillati</taxon>
        <taxon>Actinomycetota</taxon>
        <taxon>Actinomycetes</taxon>
        <taxon>Micromonosporales</taxon>
        <taxon>Micromonosporaceae</taxon>
    </lineage>
</organism>
<keyword evidence="1 3" id="KW-0378">Hydrolase</keyword>
<proteinExistence type="predicted"/>
<evidence type="ECO:0000313" key="3">
    <source>
        <dbReference type="EMBL" id="BCB89181.1"/>
    </source>
</evidence>
<dbReference type="InterPro" id="IPR015797">
    <property type="entry name" value="NUDIX_hydrolase-like_dom_sf"/>
</dbReference>
<dbReference type="Proteomes" id="UP000503011">
    <property type="component" value="Chromosome"/>
</dbReference>
<dbReference type="Gene3D" id="3.90.79.10">
    <property type="entry name" value="Nucleoside Triphosphate Pyrophosphohydrolase"/>
    <property type="match status" value="1"/>
</dbReference>
<evidence type="ECO:0000313" key="4">
    <source>
        <dbReference type="Proteomes" id="UP000503011"/>
    </source>
</evidence>
<dbReference type="KEGG" id="psuu:Psuf_064940"/>
<name>A0A6F8YTM3_9ACTN</name>
<dbReference type="SUPFAM" id="SSF55811">
    <property type="entry name" value="Nudix"/>
    <property type="match status" value="1"/>
</dbReference>
<sequence>MTASHTYEVRAQHERFRGPVFRVVTDEVLMPGGEVVDRDYLQHVGAVGVVAVDDDGQVVLIRQYRHAVRRHLWEIPAGLSDVPGEALPDVAARELAEETDLTAGRLEHLLELHTTPGCSNERIRLFLARDLRPAPDSGYQRHDEEAELEVRRFPLLDAVTMTLAGEITNGPTVAGILAAAHVLSR</sequence>
<protein>
    <submittedName>
        <fullName evidence="3">NUDIX hydrolase</fullName>
    </submittedName>
</protein>
<dbReference type="PANTHER" id="PTHR11839:SF31">
    <property type="entry name" value="ADP-RIBOSE PYROPHOSPHATASE"/>
    <property type="match status" value="1"/>
</dbReference>